<comment type="similarity">
    <text evidence="1">Belongs to the CpcT/CpeT biliprotein lyase family.</text>
</comment>
<gene>
    <name evidence="4" type="primary">cpeT</name>
    <name evidence="4" type="ORF">Pla133_04630</name>
</gene>
<evidence type="ECO:0000256" key="2">
    <source>
        <dbReference type="ARBA" id="ARBA00023239"/>
    </source>
</evidence>
<dbReference type="HAMAP" id="MF_01460">
    <property type="entry name" value="Chrphore_lyase_CpxT"/>
    <property type="match status" value="1"/>
</dbReference>
<dbReference type="CDD" id="cd16338">
    <property type="entry name" value="CpcT"/>
    <property type="match status" value="1"/>
</dbReference>
<dbReference type="AlphaFoldDB" id="A0A518BEI5"/>
<protein>
    <submittedName>
        <fullName evidence="4">Putative phycoerythrobilin lyase CpeT</fullName>
        <ecNumber evidence="4">4.-.-.-</ecNumber>
    </submittedName>
</protein>
<dbReference type="Pfam" id="PF06206">
    <property type="entry name" value="CpeT"/>
    <property type="match status" value="1"/>
</dbReference>
<name>A0A518BEI5_9BACT</name>
<dbReference type="PANTHER" id="PTHR35137:SF1">
    <property type="entry name" value="CHROMOPHORE LYASE CRL, CHLOROPLASTIC"/>
    <property type="match status" value="1"/>
</dbReference>
<keyword evidence="5" id="KW-1185">Reference proteome</keyword>
<dbReference type="PROSITE" id="PS51257">
    <property type="entry name" value="PROKAR_LIPOPROTEIN"/>
    <property type="match status" value="1"/>
</dbReference>
<organism evidence="4 5">
    <name type="scientific">Engelhardtia mirabilis</name>
    <dbReference type="NCBI Taxonomy" id="2528011"/>
    <lineage>
        <taxon>Bacteria</taxon>
        <taxon>Pseudomonadati</taxon>
        <taxon>Planctomycetota</taxon>
        <taxon>Planctomycetia</taxon>
        <taxon>Planctomycetia incertae sedis</taxon>
        <taxon>Engelhardtia</taxon>
    </lineage>
</organism>
<reference evidence="4 5" key="1">
    <citation type="submission" date="2019-02" db="EMBL/GenBank/DDBJ databases">
        <title>Deep-cultivation of Planctomycetes and their phenomic and genomic characterization uncovers novel biology.</title>
        <authorList>
            <person name="Wiegand S."/>
            <person name="Jogler M."/>
            <person name="Boedeker C."/>
            <person name="Pinto D."/>
            <person name="Vollmers J."/>
            <person name="Rivas-Marin E."/>
            <person name="Kohn T."/>
            <person name="Peeters S.H."/>
            <person name="Heuer A."/>
            <person name="Rast P."/>
            <person name="Oberbeckmann S."/>
            <person name="Bunk B."/>
            <person name="Jeske O."/>
            <person name="Meyerdierks A."/>
            <person name="Storesund J.E."/>
            <person name="Kallscheuer N."/>
            <person name="Luecker S."/>
            <person name="Lage O.M."/>
            <person name="Pohl T."/>
            <person name="Merkel B.J."/>
            <person name="Hornburger P."/>
            <person name="Mueller R.-W."/>
            <person name="Bruemmer F."/>
            <person name="Labrenz M."/>
            <person name="Spormann A.M."/>
            <person name="Op den Camp H."/>
            <person name="Overmann J."/>
            <person name="Amann R."/>
            <person name="Jetten M.S.M."/>
            <person name="Mascher T."/>
            <person name="Medema M.H."/>
            <person name="Devos D.P."/>
            <person name="Kaster A.-K."/>
            <person name="Ovreas L."/>
            <person name="Rohde M."/>
            <person name="Galperin M.Y."/>
            <person name="Jogler C."/>
        </authorList>
    </citation>
    <scope>NUCLEOTIDE SEQUENCE [LARGE SCALE GENOMIC DNA]</scope>
    <source>
        <strain evidence="4 5">Pla133</strain>
    </source>
</reference>
<dbReference type="InterPro" id="IPR038672">
    <property type="entry name" value="CpcT/CpeT_sf"/>
</dbReference>
<dbReference type="Proteomes" id="UP000316921">
    <property type="component" value="Chromosome"/>
</dbReference>
<accession>A0A518BEI5</accession>
<dbReference type="Gene3D" id="2.40.128.590">
    <property type="entry name" value="CpcT/CpeT domain"/>
    <property type="match status" value="1"/>
</dbReference>
<keyword evidence="2 4" id="KW-0456">Lyase</keyword>
<dbReference type="RefSeq" id="WP_145061956.1">
    <property type="nucleotide sequence ID" value="NZ_CP036287.1"/>
</dbReference>
<proteinExistence type="inferred from homology"/>
<evidence type="ECO:0000313" key="4">
    <source>
        <dbReference type="EMBL" id="QDU65398.1"/>
    </source>
</evidence>
<feature type="signal peptide" evidence="3">
    <location>
        <begin position="1"/>
        <end position="24"/>
    </location>
</feature>
<dbReference type="GO" id="GO:0016829">
    <property type="term" value="F:lyase activity"/>
    <property type="evidence" value="ECO:0007669"/>
    <property type="project" value="UniProtKB-KW"/>
</dbReference>
<evidence type="ECO:0000256" key="1">
    <source>
        <dbReference type="ARBA" id="ARBA00008206"/>
    </source>
</evidence>
<sequence precursor="true">MTRRSTSPGARGFALALVLGVAAAATGCAGPGGGSPAVLDKAVELAHWMVGSFDSADQAAQAPDDYLDIHLETVRIWTDRSDGPWLYVEQAAATALDRPYRQRVYHLVRDGAGVRSDVYELPGDPLALAGAWRDPARLAGLGPRDLIRREGCSIWLRRTPTGWVGSTRGQDCASSLGDAVYATSEVTITATSLSSWDRGFDANGEQVWGAAAGGYRFVKRR</sequence>
<dbReference type="KEGG" id="pbap:Pla133_04630"/>
<dbReference type="InterPro" id="IPR010404">
    <property type="entry name" value="CpcT/CpeT"/>
</dbReference>
<dbReference type="PANTHER" id="PTHR35137">
    <property type="entry name" value="CHROMOPHORE LYASE CRL, CHLOROPLASTIC"/>
    <property type="match status" value="1"/>
</dbReference>
<dbReference type="EMBL" id="CP036287">
    <property type="protein sequence ID" value="QDU65398.1"/>
    <property type="molecule type" value="Genomic_DNA"/>
</dbReference>
<keyword evidence="3" id="KW-0732">Signal</keyword>
<feature type="chain" id="PRO_5021732999" evidence="3">
    <location>
        <begin position="25"/>
        <end position="221"/>
    </location>
</feature>
<dbReference type="EC" id="4.-.-.-" evidence="4"/>
<evidence type="ECO:0000256" key="3">
    <source>
        <dbReference type="SAM" id="SignalP"/>
    </source>
</evidence>
<evidence type="ECO:0000313" key="5">
    <source>
        <dbReference type="Proteomes" id="UP000316921"/>
    </source>
</evidence>